<evidence type="ECO:0000313" key="2">
    <source>
        <dbReference type="EMBL" id="KAJ7350157.1"/>
    </source>
</evidence>
<evidence type="ECO:0000256" key="1">
    <source>
        <dbReference type="SAM" id="MobiDB-lite"/>
    </source>
</evidence>
<protein>
    <submittedName>
        <fullName evidence="2">Uncharacterized protein</fullName>
    </submittedName>
</protein>
<evidence type="ECO:0000313" key="3">
    <source>
        <dbReference type="Proteomes" id="UP001163046"/>
    </source>
</evidence>
<organism evidence="2 3">
    <name type="scientific">Desmophyllum pertusum</name>
    <dbReference type="NCBI Taxonomy" id="174260"/>
    <lineage>
        <taxon>Eukaryota</taxon>
        <taxon>Metazoa</taxon>
        <taxon>Cnidaria</taxon>
        <taxon>Anthozoa</taxon>
        <taxon>Hexacorallia</taxon>
        <taxon>Scleractinia</taxon>
        <taxon>Caryophylliina</taxon>
        <taxon>Caryophylliidae</taxon>
        <taxon>Desmophyllum</taxon>
    </lineage>
</organism>
<comment type="caution">
    <text evidence="2">The sequence shown here is derived from an EMBL/GenBank/DDBJ whole genome shotgun (WGS) entry which is preliminary data.</text>
</comment>
<keyword evidence="3" id="KW-1185">Reference proteome</keyword>
<reference evidence="2" key="1">
    <citation type="submission" date="2023-01" db="EMBL/GenBank/DDBJ databases">
        <title>Genome assembly of the deep-sea coral Lophelia pertusa.</title>
        <authorList>
            <person name="Herrera S."/>
            <person name="Cordes E."/>
        </authorList>
    </citation>
    <scope>NUCLEOTIDE SEQUENCE</scope>
    <source>
        <strain evidence="2">USNM1676648</strain>
        <tissue evidence="2">Polyp</tissue>
    </source>
</reference>
<proteinExistence type="predicted"/>
<feature type="compositionally biased region" description="Basic and acidic residues" evidence="1">
    <location>
        <begin position="1"/>
        <end position="17"/>
    </location>
</feature>
<dbReference type="AlphaFoldDB" id="A0A9W9YJ17"/>
<name>A0A9W9YJ17_9CNID</name>
<gene>
    <name evidence="2" type="ORF">OS493_038104</name>
</gene>
<dbReference type="EMBL" id="MU827386">
    <property type="protein sequence ID" value="KAJ7350157.1"/>
    <property type="molecule type" value="Genomic_DNA"/>
</dbReference>
<feature type="region of interest" description="Disordered" evidence="1">
    <location>
        <begin position="1"/>
        <end position="21"/>
    </location>
</feature>
<sequence length="94" mass="10520">MRKEVLEELKQDNKSPSKSDSIIKMIPGQDKVYVSLSGGIKAVDEDEMHKSYLRFEADDRDLQVPVRVISDKGLSGVKFTTAPNTMKIGIYCVT</sequence>
<dbReference type="Proteomes" id="UP001163046">
    <property type="component" value="Unassembled WGS sequence"/>
</dbReference>
<accession>A0A9W9YJ17</accession>